<proteinExistence type="inferred from homology"/>
<comment type="similarity">
    <text evidence="2 9">Belongs to the glycosyl hydrolase 10 (cellulase F) family.</text>
</comment>
<keyword evidence="5 9" id="KW-0378">Hydrolase</keyword>
<keyword evidence="6 9" id="KW-0119">Carbohydrate metabolism</keyword>
<evidence type="ECO:0000256" key="8">
    <source>
        <dbReference type="ARBA" id="ARBA00023326"/>
    </source>
</evidence>
<gene>
    <name evidence="11" type="ORF">GCM10023351_20940</name>
</gene>
<dbReference type="Gene3D" id="3.20.20.80">
    <property type="entry name" value="Glycosidases"/>
    <property type="match status" value="1"/>
</dbReference>
<evidence type="ECO:0000256" key="3">
    <source>
        <dbReference type="ARBA" id="ARBA00022651"/>
    </source>
</evidence>
<dbReference type="EMBL" id="BAABKO010000003">
    <property type="protein sequence ID" value="GAA4776141.1"/>
    <property type="molecule type" value="Genomic_DNA"/>
</dbReference>
<dbReference type="EC" id="3.2.1.8" evidence="9"/>
<evidence type="ECO:0000313" key="11">
    <source>
        <dbReference type="EMBL" id="GAA4776141.1"/>
    </source>
</evidence>
<dbReference type="PROSITE" id="PS51760">
    <property type="entry name" value="GH10_2"/>
    <property type="match status" value="1"/>
</dbReference>
<keyword evidence="8 9" id="KW-0624">Polysaccharide degradation</keyword>
<keyword evidence="4" id="KW-0732">Signal</keyword>
<dbReference type="PANTHER" id="PTHR31490">
    <property type="entry name" value="GLYCOSYL HYDROLASE"/>
    <property type="match status" value="1"/>
</dbReference>
<accession>A0ABP9A8Q5</accession>
<evidence type="ECO:0000256" key="9">
    <source>
        <dbReference type="RuleBase" id="RU361174"/>
    </source>
</evidence>
<dbReference type="SMART" id="SM00633">
    <property type="entry name" value="Glyco_10"/>
    <property type="match status" value="1"/>
</dbReference>
<dbReference type="InterPro" id="IPR017853">
    <property type="entry name" value="GH"/>
</dbReference>
<evidence type="ECO:0000256" key="2">
    <source>
        <dbReference type="ARBA" id="ARBA00007495"/>
    </source>
</evidence>
<name>A0ABP9A8Q5_9MICO</name>
<comment type="catalytic activity">
    <reaction evidence="1 9">
        <text>Endohydrolysis of (1-&gt;4)-beta-D-xylosidic linkages in xylans.</text>
        <dbReference type="EC" id="3.2.1.8"/>
    </reaction>
</comment>
<dbReference type="Pfam" id="PF00331">
    <property type="entry name" value="Glyco_hydro_10"/>
    <property type="match status" value="1"/>
</dbReference>
<sequence length="406" mass="45097">MNTATAAPQGLRHRETDAVVRIVDAQGAPLADADVEVVQLRHAFAFGCTAPGSGGDAMLARWLDLFDTATLTVYWGRYEPERGRTGEAELRRRARDLADRGVRLKGHPLVWHTVKAPWVDRLPLDEAEAALRGRIRREVGGFAGLIDAWDVVNEAVIMPRFENEPDGIRNAVSRLCEKHGRVELIRLAVDEARAANPRAQLVLNDFDLGPDYERLIEEVLDAGVHIDAIGLQSHMHQGYRGEERAAEVSERFARFGLPLHWTETSLVSGALMPAEIEDLNDHVVDDWPSTPDGEERQAEEIVRHYRSLVAHPSVEAVTYWGFDDETAWLGAPSGLIRRDGMPKPAYDALRSLIRGEWWLAPARLRTDADGRIALRAFAGAFEVRAGGRSARFEAQAGPAELRVELP</sequence>
<organism evidence="11 12">
    <name type="scientific">Microbacterium gilvum</name>
    <dbReference type="NCBI Taxonomy" id="1336204"/>
    <lineage>
        <taxon>Bacteria</taxon>
        <taxon>Bacillati</taxon>
        <taxon>Actinomycetota</taxon>
        <taxon>Actinomycetes</taxon>
        <taxon>Micrococcales</taxon>
        <taxon>Microbacteriaceae</taxon>
        <taxon>Microbacterium</taxon>
    </lineage>
</organism>
<dbReference type="Proteomes" id="UP001501645">
    <property type="component" value="Unassembled WGS sequence"/>
</dbReference>
<evidence type="ECO:0000256" key="4">
    <source>
        <dbReference type="ARBA" id="ARBA00022729"/>
    </source>
</evidence>
<dbReference type="RefSeq" id="WP_345438877.1">
    <property type="nucleotide sequence ID" value="NZ_BAABKO010000003.1"/>
</dbReference>
<feature type="domain" description="GH10" evidence="10">
    <location>
        <begin position="34"/>
        <end position="352"/>
    </location>
</feature>
<dbReference type="InterPro" id="IPR044846">
    <property type="entry name" value="GH10"/>
</dbReference>
<evidence type="ECO:0000256" key="7">
    <source>
        <dbReference type="ARBA" id="ARBA00023295"/>
    </source>
</evidence>
<evidence type="ECO:0000259" key="10">
    <source>
        <dbReference type="PROSITE" id="PS51760"/>
    </source>
</evidence>
<keyword evidence="12" id="KW-1185">Reference proteome</keyword>
<comment type="caution">
    <text evidence="11">The sequence shown here is derived from an EMBL/GenBank/DDBJ whole genome shotgun (WGS) entry which is preliminary data.</text>
</comment>
<dbReference type="SUPFAM" id="SSF51445">
    <property type="entry name" value="(Trans)glycosidases"/>
    <property type="match status" value="1"/>
</dbReference>
<dbReference type="PRINTS" id="PR00134">
    <property type="entry name" value="GLHYDRLASE10"/>
</dbReference>
<evidence type="ECO:0000256" key="1">
    <source>
        <dbReference type="ARBA" id="ARBA00000681"/>
    </source>
</evidence>
<evidence type="ECO:0000256" key="6">
    <source>
        <dbReference type="ARBA" id="ARBA00023277"/>
    </source>
</evidence>
<dbReference type="PANTHER" id="PTHR31490:SF88">
    <property type="entry name" value="BETA-XYLANASE"/>
    <property type="match status" value="1"/>
</dbReference>
<keyword evidence="7 9" id="KW-0326">Glycosidase</keyword>
<keyword evidence="3" id="KW-0858">Xylan degradation</keyword>
<reference evidence="12" key="1">
    <citation type="journal article" date="2019" name="Int. J. Syst. Evol. Microbiol.">
        <title>The Global Catalogue of Microorganisms (GCM) 10K type strain sequencing project: providing services to taxonomists for standard genome sequencing and annotation.</title>
        <authorList>
            <consortium name="The Broad Institute Genomics Platform"/>
            <consortium name="The Broad Institute Genome Sequencing Center for Infectious Disease"/>
            <person name="Wu L."/>
            <person name="Ma J."/>
        </authorList>
    </citation>
    <scope>NUCLEOTIDE SEQUENCE [LARGE SCALE GENOMIC DNA]</scope>
    <source>
        <strain evidence="12">JCM 18537</strain>
    </source>
</reference>
<evidence type="ECO:0000256" key="5">
    <source>
        <dbReference type="ARBA" id="ARBA00022801"/>
    </source>
</evidence>
<evidence type="ECO:0000313" key="12">
    <source>
        <dbReference type="Proteomes" id="UP001501645"/>
    </source>
</evidence>
<dbReference type="InterPro" id="IPR001000">
    <property type="entry name" value="GH10_dom"/>
</dbReference>
<protein>
    <recommendedName>
        <fullName evidence="9">Beta-xylanase</fullName>
        <ecNumber evidence="9">3.2.1.8</ecNumber>
    </recommendedName>
</protein>